<feature type="binding site" evidence="13">
    <location>
        <position position="9"/>
    </location>
    <ligand>
        <name>Mg(2+)</name>
        <dbReference type="ChEBI" id="CHEBI:18420"/>
        <label>1</label>
    </ligand>
</feature>
<accession>A0A1G9C575</accession>
<proteinExistence type="inferred from homology"/>
<dbReference type="InterPro" id="IPR055228">
    <property type="entry name" value="Cas9_RuvC"/>
</dbReference>
<dbReference type="NCBIfam" id="TIGR01865">
    <property type="entry name" value="cas_Csn1"/>
    <property type="match status" value="1"/>
</dbReference>
<dbReference type="Gene3D" id="3.30.420.10">
    <property type="entry name" value="Ribonuclease H-like superfamily/Ribonuclease H"/>
    <property type="match status" value="3"/>
</dbReference>
<evidence type="ECO:0000256" key="11">
    <source>
        <dbReference type="ARBA" id="ARBA00023211"/>
    </source>
</evidence>
<dbReference type="InterPro" id="IPR033114">
    <property type="entry name" value="HNH_CAS9"/>
</dbReference>
<dbReference type="InterPro" id="IPR036397">
    <property type="entry name" value="RNaseH_sf"/>
</dbReference>
<comment type="similarity">
    <text evidence="13">Belongs to the CRISPR-associated Cas9 family.</text>
</comment>
<organism evidence="15 16">
    <name type="scientific">Sediminibacillus albus</name>
    <dbReference type="NCBI Taxonomy" id="407036"/>
    <lineage>
        <taxon>Bacteria</taxon>
        <taxon>Bacillati</taxon>
        <taxon>Bacillota</taxon>
        <taxon>Bacilli</taxon>
        <taxon>Bacillales</taxon>
        <taxon>Bacillaceae</taxon>
        <taxon>Sediminibacillus</taxon>
    </lineage>
</organism>
<dbReference type="Pfam" id="PF18070">
    <property type="entry name" value="Cas9_PI2"/>
    <property type="match status" value="1"/>
</dbReference>
<feature type="binding site" evidence="13">
    <location>
        <position position="486"/>
    </location>
    <ligand>
        <name>Mg(2+)</name>
        <dbReference type="ChEBI" id="CHEBI:18420"/>
        <label>1</label>
    </ligand>
</feature>
<keyword evidence="5 13" id="KW-0255">Endonuclease</keyword>
<feature type="binding site" evidence="13">
    <location>
        <position position="482"/>
    </location>
    <ligand>
        <name>Mg(2+)</name>
        <dbReference type="ChEBI" id="CHEBI:18420"/>
        <label>1</label>
    </ligand>
</feature>
<gene>
    <name evidence="13" type="primary">cas9</name>
    <name evidence="15" type="ORF">SAMN05216243_3254</name>
</gene>
<evidence type="ECO:0000313" key="16">
    <source>
        <dbReference type="Proteomes" id="UP000198694"/>
    </source>
</evidence>
<dbReference type="OrthoDB" id="9757607at2"/>
<evidence type="ECO:0000256" key="3">
    <source>
        <dbReference type="ARBA" id="ARBA00022722"/>
    </source>
</evidence>
<keyword evidence="9 13" id="KW-0051">Antiviral defense</keyword>
<comment type="subunit">
    <text evidence="12 13">Monomer. Binds crRNA and tracrRNA.</text>
</comment>
<feature type="active site" description="Proton acceptor for HNH nuclease domain" evidence="13">
    <location>
        <position position="562"/>
    </location>
</feature>
<evidence type="ECO:0000256" key="8">
    <source>
        <dbReference type="ARBA" id="ARBA00022884"/>
    </source>
</evidence>
<keyword evidence="11" id="KW-0464">Manganese</keyword>
<evidence type="ECO:0000256" key="7">
    <source>
        <dbReference type="ARBA" id="ARBA00022842"/>
    </source>
</evidence>
<dbReference type="Pfam" id="PF21574">
    <property type="entry name" value="Cas9_PI_C"/>
    <property type="match status" value="1"/>
</dbReference>
<dbReference type="InterPro" id="IPR040656">
    <property type="entry name" value="Cas9_WED_dom"/>
</dbReference>
<dbReference type="HAMAP" id="MF_01480">
    <property type="entry name" value="Cas9"/>
    <property type="match status" value="1"/>
</dbReference>
<comment type="function">
    <text evidence="13">CRISPR (clustered regularly interspaced short palindromic repeat) is an adaptive immune system that provides protection against mobile genetic elements (viruses, transposable elements and conjugative plasmids). CRISPR clusters contain spacers, sequences complementary to antecedent mobile elements, and target invading nucleic acids. CRISPR clusters are transcribed and processed into CRISPR RNA (crRNA). In type II CRISPR systems correct processing of pre-crRNA requires a trans-encoded small RNA (tracrRNA), endogenous ribonuclease 3 (rnc) and this protein. The tracrRNA serves as a guide for ribonuclease 3-aided processing of pre-crRNA. Subsequently Cas9/crRNA/tracrRNA endonucleolytically cleaves linear or circular dsDNA target complementary to the spacer; Cas9 is inactive in the absence of the 2 guide RNAs (gRNA). Cas9 recognizes the protospacer adjacent motif (PAM) in the CRISPR repeat sequences to help distinguish self versus nonself, as targets within the bacterial CRISPR locus do not have PAMs. PAM recognition is also required for catalytic activity.</text>
</comment>
<evidence type="ECO:0000256" key="1">
    <source>
        <dbReference type="ARBA" id="ARBA00001946"/>
    </source>
</evidence>
<dbReference type="GO" id="GO:0046872">
    <property type="term" value="F:metal ion binding"/>
    <property type="evidence" value="ECO:0007669"/>
    <property type="project" value="UniProtKB-UniRule"/>
</dbReference>
<dbReference type="InterPro" id="IPR040619">
    <property type="entry name" value="Cas9_alpha-helical_lobe"/>
</dbReference>
<feature type="active site" description="For RuvC-like nuclease domain" evidence="13">
    <location>
        <position position="9"/>
    </location>
</feature>
<dbReference type="Pfam" id="PF18470">
    <property type="entry name" value="Cas9_a"/>
    <property type="match status" value="1"/>
</dbReference>
<dbReference type="EC" id="3.1.-.-" evidence="13"/>
<dbReference type="RefSeq" id="WP_093216403.1">
    <property type="nucleotide sequence ID" value="NZ_FNFL01000007.1"/>
</dbReference>
<dbReference type="EMBL" id="FNFL01000007">
    <property type="protein sequence ID" value="SDK46822.1"/>
    <property type="molecule type" value="Genomic_DNA"/>
</dbReference>
<reference evidence="15 16" key="1">
    <citation type="submission" date="2016-10" db="EMBL/GenBank/DDBJ databases">
        <authorList>
            <person name="de Groot N.N."/>
        </authorList>
    </citation>
    <scope>NUCLEOTIDE SEQUENCE [LARGE SCALE GENOMIC DNA]</scope>
    <source>
        <strain evidence="15 16">CGMCC 1.6502</strain>
    </source>
</reference>
<dbReference type="GO" id="GO:0016787">
    <property type="term" value="F:hydrolase activity"/>
    <property type="evidence" value="ECO:0007669"/>
    <property type="project" value="UniProtKB-KW"/>
</dbReference>
<keyword evidence="3 13" id="KW-0540">Nuclease</keyword>
<dbReference type="GO" id="GO:0051607">
    <property type="term" value="P:defense response to virus"/>
    <property type="evidence" value="ECO:0007669"/>
    <property type="project" value="UniProtKB-UniRule"/>
</dbReference>
<dbReference type="Pfam" id="PF18061">
    <property type="entry name" value="CRISPR_Cas9_WED"/>
    <property type="match status" value="1"/>
</dbReference>
<keyword evidence="7 13" id="KW-0460">Magnesium</keyword>
<keyword evidence="6 13" id="KW-0378">Hydrolase</keyword>
<feature type="binding site" evidence="13">
    <location>
        <position position="486"/>
    </location>
    <ligand>
        <name>Mg(2+)</name>
        <dbReference type="ChEBI" id="CHEBI:18420"/>
        <label>2</label>
    </ligand>
</feature>
<dbReference type="AlphaFoldDB" id="A0A1G9C575"/>
<dbReference type="STRING" id="407036.SAMN05216243_3254"/>
<dbReference type="PROSITE" id="PS51749">
    <property type="entry name" value="HNH_CAS9"/>
    <property type="match status" value="1"/>
</dbReference>
<feature type="binding site" evidence="13">
    <location>
        <position position="9"/>
    </location>
    <ligand>
        <name>Mg(2+)</name>
        <dbReference type="ChEBI" id="CHEBI:18420"/>
        <label>2</label>
    </ligand>
</feature>
<evidence type="ECO:0000256" key="9">
    <source>
        <dbReference type="ARBA" id="ARBA00023118"/>
    </source>
</evidence>
<dbReference type="GO" id="GO:0003723">
    <property type="term" value="F:RNA binding"/>
    <property type="evidence" value="ECO:0007669"/>
    <property type="project" value="UniProtKB-UniRule"/>
</dbReference>
<evidence type="ECO:0000256" key="10">
    <source>
        <dbReference type="ARBA" id="ARBA00023125"/>
    </source>
</evidence>
<dbReference type="InterPro" id="IPR049473">
    <property type="entry name" value="Cas9_PI_C"/>
</dbReference>
<sequence>MKRIKLGLDIGIGSVGWGVIDQNQNIIDAGVRLFPEADKSFNESRRSYRGTRRLLRRRQHRIDRLYQLLDEYQIWKIVDSADYQKYNVTPYHLRLKGLKEALTDEELTIALIHLAKRRGIHNLDIADEEKTSSNELSTYDQVKKNNKLLKDKYVCEIQVERLNKEGQIRGHQNRFQTSDYIKEATRILDTQSSHNPKITNDFVERYIELLQNRREYYEGPGFGSEYGWEQDIKKWYENIMGTCSYYPDELRAVRESYSAQLFNLLNDLNNLTLNREENIKITLNEKQCIVDNIFKKSKSVSLKRIAKELGVNEHDIKGFRVDTRGKPLFTSLTTYHEIKKATNKPVVLNSAGAIDEIAEILTIYQSKKDIKQELENSNIPLNEEELDHLSNLSYSGTHSLSLKMINKILPDLWQTTKNQMQLITELGYKPKDVDYENRKYIPFSKIEDYILSPVVKRSFKQSVRIINSIIKKYGVPAEIIIELAREKNSDDKKKFFRDLNKKNEAINKQVREKLESMNIDASKGVFNKLRLWHLQDGVCMYSIKPIFIEDLISNPQNYEIDHIIPKSVSFDDSLNNKVLVYKAENQKKGNYTPFQYFQSSKTDTNYDKFKAHVLQFAKSSEKMSRKKKEYLLEERDINKFNVQKDFINRNLVDTRYATREILSTLQQFFSENNQNVKVKSINGSFTHYLRKLWDFPKNRAADFKHHAEDALIVAMANHIFEYHKSFKADHLIFANDHMIDSETGEILSEAQFKAALTEKMSKVKAIKNYADYKYSFKVDMKPNRQLMNDTLFSTRTKGDEEYVINKLSNIYDKDNDKLKKMMKKAPENLLMYHHDFKTFEKLEQVFEQYSESKNPLNQFYEETGDYLRKYSKKGNGPVIKSVKYYGQRLSEHHDLSHKFHAKNKRVINLSIKPFRMDVYKDGNQFKFATVRYNNLKEEKEGYHIDKEAYNKELTEKNISPHATFKFSLYKNDILQLNGERFRLIGVNNNRLNKIELNTVEHDYKQYCEQHGIKNNRIVKYISKNTEDFCKITTDVLGNKYISNKEKWKNNFKK</sequence>
<dbReference type="GO" id="GO:0003677">
    <property type="term" value="F:DNA binding"/>
    <property type="evidence" value="ECO:0007669"/>
    <property type="project" value="UniProtKB-UniRule"/>
</dbReference>
<evidence type="ECO:0000313" key="15">
    <source>
        <dbReference type="EMBL" id="SDK46822.1"/>
    </source>
</evidence>
<evidence type="ECO:0000256" key="13">
    <source>
        <dbReference type="HAMAP-Rule" id="MF_01480"/>
    </source>
</evidence>
<dbReference type="Pfam" id="PF22702">
    <property type="entry name" value="Cas9_RuvC"/>
    <property type="match status" value="1"/>
</dbReference>
<keyword evidence="4 13" id="KW-0479">Metal-binding</keyword>
<comment type="similarity">
    <text evidence="2">Belongs to the CRISPR-associated protein Cas9 family. Subtype II-A subfamily.</text>
</comment>
<dbReference type="InterPro" id="IPR040555">
    <property type="entry name" value="Cas9_PI2"/>
</dbReference>
<evidence type="ECO:0000256" key="12">
    <source>
        <dbReference type="ARBA" id="ARBA00046380"/>
    </source>
</evidence>
<evidence type="ECO:0000256" key="2">
    <source>
        <dbReference type="ARBA" id="ARBA00005244"/>
    </source>
</evidence>
<comment type="domain">
    <text evidence="13">Has 2 endonuclease domains. The discontinuous RuvC-like domain cleaves the target DNA noncomplementary to crRNA while the HNH nuclease domain cleaves the target DNA complementary to crRNA.</text>
</comment>
<evidence type="ECO:0000259" key="14">
    <source>
        <dbReference type="PROSITE" id="PS51749"/>
    </source>
</evidence>
<feature type="binding site" evidence="13">
    <location>
        <position position="706"/>
    </location>
    <ligand>
        <name>Mg(2+)</name>
        <dbReference type="ChEBI" id="CHEBI:18420"/>
        <label>2</label>
    </ligand>
</feature>
<comment type="cofactor">
    <cofactor evidence="1 13">
        <name>Mg(2+)</name>
        <dbReference type="ChEBI" id="CHEBI:18420"/>
    </cofactor>
</comment>
<dbReference type="GO" id="GO:0043571">
    <property type="term" value="P:maintenance of CRISPR repeat elements"/>
    <property type="evidence" value="ECO:0007669"/>
    <property type="project" value="UniProtKB-UniRule"/>
</dbReference>
<protein>
    <recommendedName>
        <fullName evidence="13">CRISPR-associated endonuclease Cas9</fullName>
        <ecNumber evidence="13">3.1.-.-</ecNumber>
    </recommendedName>
</protein>
<keyword evidence="8 13" id="KW-0694">RNA-binding</keyword>
<dbReference type="Pfam" id="PF13395">
    <property type="entry name" value="HNH_4"/>
    <property type="match status" value="1"/>
</dbReference>
<feature type="domain" description="HNH Cas9-type" evidence="14">
    <location>
        <begin position="485"/>
        <end position="651"/>
    </location>
</feature>
<dbReference type="InterPro" id="IPR028629">
    <property type="entry name" value="Cas9"/>
</dbReference>
<evidence type="ECO:0000256" key="5">
    <source>
        <dbReference type="ARBA" id="ARBA00022759"/>
    </source>
</evidence>
<evidence type="ECO:0000256" key="6">
    <source>
        <dbReference type="ARBA" id="ARBA00022801"/>
    </source>
</evidence>
<keyword evidence="16" id="KW-1185">Reference proteome</keyword>
<keyword evidence="10 13" id="KW-0238">DNA-binding</keyword>
<evidence type="ECO:0000256" key="4">
    <source>
        <dbReference type="ARBA" id="ARBA00022723"/>
    </source>
</evidence>
<name>A0A1G9C575_9BACI</name>
<dbReference type="InterPro" id="IPR003615">
    <property type="entry name" value="HNH_nuc"/>
</dbReference>
<dbReference type="Proteomes" id="UP000198694">
    <property type="component" value="Unassembled WGS sequence"/>
</dbReference>
<dbReference type="GO" id="GO:0004519">
    <property type="term" value="F:endonuclease activity"/>
    <property type="evidence" value="ECO:0007669"/>
    <property type="project" value="UniProtKB-UniRule"/>
</dbReference>